<gene>
    <name evidence="4" type="ORF">ACFP1G_07320</name>
</gene>
<evidence type="ECO:0000313" key="5">
    <source>
        <dbReference type="Proteomes" id="UP001596254"/>
    </source>
</evidence>
<feature type="transmembrane region" description="Helical" evidence="2">
    <location>
        <begin position="142"/>
        <end position="160"/>
    </location>
</feature>
<evidence type="ECO:0000313" key="4">
    <source>
        <dbReference type="EMBL" id="MFC6207287.1"/>
    </source>
</evidence>
<keyword evidence="2" id="KW-1133">Transmembrane helix</keyword>
<keyword evidence="5" id="KW-1185">Reference proteome</keyword>
<feature type="transmembrane region" description="Helical" evidence="2">
    <location>
        <begin position="252"/>
        <end position="276"/>
    </location>
</feature>
<evidence type="ECO:0000256" key="1">
    <source>
        <dbReference type="SAM" id="MobiDB-lite"/>
    </source>
</evidence>
<dbReference type="EMBL" id="JBHSSK010000021">
    <property type="protein sequence ID" value="MFC6207287.1"/>
    <property type="molecule type" value="Genomic_DNA"/>
</dbReference>
<feature type="domain" description="Zinc-ribbon" evidence="3">
    <location>
        <begin position="7"/>
        <end position="29"/>
    </location>
</feature>
<feature type="transmembrane region" description="Helical" evidence="2">
    <location>
        <begin position="180"/>
        <end position="202"/>
    </location>
</feature>
<evidence type="ECO:0000259" key="3">
    <source>
        <dbReference type="Pfam" id="PF13240"/>
    </source>
</evidence>
<comment type="caution">
    <text evidence="4">The sequence shown here is derived from an EMBL/GenBank/DDBJ whole genome shotgun (WGS) entry which is preliminary data.</text>
</comment>
<accession>A0ABW1SSE5</accession>
<evidence type="ECO:0000256" key="2">
    <source>
        <dbReference type="SAM" id="Phobius"/>
    </source>
</evidence>
<feature type="transmembrane region" description="Helical" evidence="2">
    <location>
        <begin position="214"/>
        <end position="240"/>
    </location>
</feature>
<feature type="region of interest" description="Disordered" evidence="1">
    <location>
        <begin position="36"/>
        <end position="55"/>
    </location>
</feature>
<protein>
    <submittedName>
        <fullName evidence="4">Zinc-ribbon domain-containing protein</fullName>
    </submittedName>
</protein>
<dbReference type="RefSeq" id="WP_125691794.1">
    <property type="nucleotide sequence ID" value="NZ_JBHSSK010000021.1"/>
</dbReference>
<keyword evidence="2" id="KW-0472">Membrane</keyword>
<reference evidence="5" key="1">
    <citation type="journal article" date="2019" name="Int. J. Syst. Evol. Microbiol.">
        <title>The Global Catalogue of Microorganisms (GCM) 10K type strain sequencing project: providing services to taxonomists for standard genome sequencing and annotation.</title>
        <authorList>
            <consortium name="The Broad Institute Genomics Platform"/>
            <consortium name="The Broad Institute Genome Sequencing Center for Infectious Disease"/>
            <person name="Wu L."/>
            <person name="Ma J."/>
        </authorList>
    </citation>
    <scope>NUCLEOTIDE SEQUENCE [LARGE SCALE GENOMIC DNA]</scope>
    <source>
        <strain evidence="5">CCM 8905</strain>
    </source>
</reference>
<proteinExistence type="predicted"/>
<dbReference type="Pfam" id="PF13240">
    <property type="entry name" value="Zn_Ribbon_1"/>
    <property type="match status" value="1"/>
</dbReference>
<name>A0ABW1SSE5_9LACO</name>
<dbReference type="InterPro" id="IPR026870">
    <property type="entry name" value="Zinc_ribbon_dom"/>
</dbReference>
<dbReference type="Proteomes" id="UP001596254">
    <property type="component" value="Unassembled WGS sequence"/>
</dbReference>
<sequence length="294" mass="31683">MSNETNFCPNCGTALPAGSSFCPNCGYQLAQPVASEPAPVAPEPTPAADTTTTPQRQALATGTLASRNYFSWWWESFKHPLSPVENANHWFGVLTVFLEVLLNTIILSMFMQHAVTVALRVIGSDGNAINGGSLMTAVRMDFFICVFALYALVVGAAYGLRRLINAHQPLNFFEFTNHFFGATSSILAINLVAFLVAAILVINAATITDLGSLALHYAILATSIFVPSIAVLVLGYYLTIIRDVTQPRLDPLYTWILASCLLLVIIIIVGLLVGLFTEAPLSSLGDAIDTYSGY</sequence>
<organism evidence="4 5">
    <name type="scientific">Levilactobacillus tongjiangensis</name>
    <dbReference type="NCBI Taxonomy" id="2486023"/>
    <lineage>
        <taxon>Bacteria</taxon>
        <taxon>Bacillati</taxon>
        <taxon>Bacillota</taxon>
        <taxon>Bacilli</taxon>
        <taxon>Lactobacillales</taxon>
        <taxon>Lactobacillaceae</taxon>
        <taxon>Levilactobacillus</taxon>
    </lineage>
</organism>
<keyword evidence="2" id="KW-0812">Transmembrane</keyword>